<dbReference type="InterPro" id="IPR001841">
    <property type="entry name" value="Znf_RING"/>
</dbReference>
<feature type="compositionally biased region" description="Polar residues" evidence="5">
    <location>
        <begin position="105"/>
        <end position="128"/>
    </location>
</feature>
<reference evidence="8" key="2">
    <citation type="submission" date="2016-06" db="UniProtKB">
        <authorList>
            <consortium name="WormBaseParasite"/>
        </authorList>
    </citation>
    <scope>IDENTIFICATION</scope>
</reference>
<dbReference type="Gene3D" id="3.30.40.10">
    <property type="entry name" value="Zinc/RING finger domain, C3HC4 (zinc finger)"/>
    <property type="match status" value="1"/>
</dbReference>
<sequence>MLISKYVTGQFYEIQKPEEPLDALVTLNIYVFNANLLNVNSEHQNQNANLEHSNPNHEHSNPVDQQNPIANNAVGEQTNVHSNNAARLFNQHLNLGTLNVEGHPNNPTNYGEENPNSNHRTVNIQQRHSTLRRRSTVNERGEQSSILRPRNVEQHLNNSDAEELINQLTPEAMSTINAHQNLNTNQLDVSSVDGGGHFHADAHSNRNANDVVEPEIEETPKCPICLDELTPSTDVKELQSCRHTFHRECVNTWLVQKQSCPSCRSEVNIQDLNGVSPGNSIVVTGNEGHIIIITRGSPGMQPPNFFGPMY</sequence>
<name>A0A183BTZ4_GLOPA</name>
<dbReference type="CDD" id="cd16454">
    <property type="entry name" value="RING-H2_PA-TM-RING"/>
    <property type="match status" value="1"/>
</dbReference>
<accession>A0A183BTZ4</accession>
<feature type="domain" description="RING-type" evidence="6">
    <location>
        <begin position="222"/>
        <end position="264"/>
    </location>
</feature>
<dbReference type="Proteomes" id="UP000050741">
    <property type="component" value="Unassembled WGS sequence"/>
</dbReference>
<protein>
    <submittedName>
        <fullName evidence="8">RING-type domain-containing protein</fullName>
    </submittedName>
</protein>
<dbReference type="GO" id="GO:0008270">
    <property type="term" value="F:zinc ion binding"/>
    <property type="evidence" value="ECO:0007669"/>
    <property type="project" value="UniProtKB-KW"/>
</dbReference>
<organism evidence="7 8">
    <name type="scientific">Globodera pallida</name>
    <name type="common">Potato cyst nematode worm</name>
    <name type="synonym">Heterodera pallida</name>
    <dbReference type="NCBI Taxonomy" id="36090"/>
    <lineage>
        <taxon>Eukaryota</taxon>
        <taxon>Metazoa</taxon>
        <taxon>Ecdysozoa</taxon>
        <taxon>Nematoda</taxon>
        <taxon>Chromadorea</taxon>
        <taxon>Rhabditida</taxon>
        <taxon>Tylenchina</taxon>
        <taxon>Tylenchomorpha</taxon>
        <taxon>Tylenchoidea</taxon>
        <taxon>Heteroderidae</taxon>
        <taxon>Heteroderinae</taxon>
        <taxon>Globodera</taxon>
    </lineage>
</organism>
<evidence type="ECO:0000256" key="2">
    <source>
        <dbReference type="ARBA" id="ARBA00022771"/>
    </source>
</evidence>
<keyword evidence="1" id="KW-0479">Metal-binding</keyword>
<dbReference type="PROSITE" id="PS50089">
    <property type="entry name" value="ZF_RING_2"/>
    <property type="match status" value="1"/>
</dbReference>
<reference evidence="7" key="1">
    <citation type="submission" date="2014-05" db="EMBL/GenBank/DDBJ databases">
        <title>The genome and life-stage specific transcriptomes of Globodera pallida elucidate key aspects of plant parasitism by a cyst nematode.</title>
        <authorList>
            <person name="Cotton J.A."/>
            <person name="Lilley C.J."/>
            <person name="Jones L.M."/>
            <person name="Kikuchi T."/>
            <person name="Reid A.J."/>
            <person name="Thorpe P."/>
            <person name="Tsai I.J."/>
            <person name="Beasley H."/>
            <person name="Blok V."/>
            <person name="Cock P.J.A."/>
            <person name="Van den Akker S.E."/>
            <person name="Holroyd N."/>
            <person name="Hunt M."/>
            <person name="Mantelin S."/>
            <person name="Naghra H."/>
            <person name="Pain A."/>
            <person name="Palomares-Rius J.E."/>
            <person name="Zarowiecki M."/>
            <person name="Berriman M."/>
            <person name="Jones J.T."/>
            <person name="Urwin P.E."/>
        </authorList>
    </citation>
    <scope>NUCLEOTIDE SEQUENCE [LARGE SCALE GENOMIC DNA]</scope>
    <source>
        <strain evidence="7">Lindley</strain>
    </source>
</reference>
<dbReference type="SMART" id="SM00184">
    <property type="entry name" value="RING"/>
    <property type="match status" value="1"/>
</dbReference>
<dbReference type="AlphaFoldDB" id="A0A183BTZ4"/>
<dbReference type="WBParaSite" id="GPLIN_000408000">
    <property type="protein sequence ID" value="GPLIN_000408000"/>
    <property type="gene ID" value="GPLIN_000408000"/>
</dbReference>
<dbReference type="PANTHER" id="PTHR45798:SF97">
    <property type="entry name" value="ALCOHOL-SENSITIVE RING FINGER PROTEIN 1"/>
    <property type="match status" value="1"/>
</dbReference>
<feature type="region of interest" description="Disordered" evidence="5">
    <location>
        <begin position="47"/>
        <end position="69"/>
    </location>
</feature>
<keyword evidence="7" id="KW-1185">Reference proteome</keyword>
<keyword evidence="3" id="KW-0862">Zinc</keyword>
<evidence type="ECO:0000313" key="8">
    <source>
        <dbReference type="WBParaSite" id="GPLIN_000408000"/>
    </source>
</evidence>
<dbReference type="InterPro" id="IPR052788">
    <property type="entry name" value="RING-type_E3_ligase_ATL"/>
</dbReference>
<evidence type="ECO:0000313" key="7">
    <source>
        <dbReference type="Proteomes" id="UP000050741"/>
    </source>
</evidence>
<proteinExistence type="predicted"/>
<evidence type="ECO:0000256" key="1">
    <source>
        <dbReference type="ARBA" id="ARBA00022723"/>
    </source>
</evidence>
<evidence type="ECO:0000259" key="6">
    <source>
        <dbReference type="PROSITE" id="PS50089"/>
    </source>
</evidence>
<dbReference type="SUPFAM" id="SSF57850">
    <property type="entry name" value="RING/U-box"/>
    <property type="match status" value="1"/>
</dbReference>
<evidence type="ECO:0000256" key="5">
    <source>
        <dbReference type="SAM" id="MobiDB-lite"/>
    </source>
</evidence>
<keyword evidence="2 4" id="KW-0863">Zinc-finger</keyword>
<dbReference type="Pfam" id="PF13639">
    <property type="entry name" value="zf-RING_2"/>
    <property type="match status" value="1"/>
</dbReference>
<evidence type="ECO:0000256" key="4">
    <source>
        <dbReference type="PROSITE-ProRule" id="PRU00175"/>
    </source>
</evidence>
<evidence type="ECO:0000256" key="3">
    <source>
        <dbReference type="ARBA" id="ARBA00022833"/>
    </source>
</evidence>
<dbReference type="InterPro" id="IPR013083">
    <property type="entry name" value="Znf_RING/FYVE/PHD"/>
</dbReference>
<feature type="region of interest" description="Disordered" evidence="5">
    <location>
        <begin position="102"/>
        <end position="129"/>
    </location>
</feature>
<dbReference type="PANTHER" id="PTHR45798">
    <property type="entry name" value="RING-H2 FINGER PROTEIN ATL61-RELATED-RELATED"/>
    <property type="match status" value="1"/>
</dbReference>